<name>A0ABU5ZQ79_9FLAO</name>
<evidence type="ECO:0000313" key="3">
    <source>
        <dbReference type="Proteomes" id="UP001327027"/>
    </source>
</evidence>
<accession>A0ABU5ZQ79</accession>
<reference evidence="2 3" key="1">
    <citation type="journal article" date="2013" name="Int. J. Syst. Evol. Microbiol.">
        <title>Aquimarina gracilis sp. nov., isolated from the gut microflora of a mussel, Mytilus coruscus, and emended description of Aquimarina spongiae.</title>
        <authorList>
            <person name="Park S.C."/>
            <person name="Choe H.N."/>
            <person name="Baik K.S."/>
            <person name="Seong C.N."/>
        </authorList>
    </citation>
    <scope>NUCLEOTIDE SEQUENCE [LARGE SCALE GENOMIC DNA]</scope>
    <source>
        <strain evidence="2 3">PSC32</strain>
    </source>
</reference>
<evidence type="ECO:0000259" key="1">
    <source>
        <dbReference type="Pfam" id="PF13186"/>
    </source>
</evidence>
<sequence>MMNQDLPFKLIANCIPVKGAKRSTICDLTRNDIKLIPNDLYNILIEHEGKSIQEIKEIYNNKYNEIINEYFDFLLKEEFIIFTDTPELFPKISLQWFEPKQITHAILDVGKNTNYDLYKAIKDLDDVGCKHLEVRFFKKVDFDGLKNIVEFIDSLESPIVSIDFTLPFHPNFEKEKILDFLSEHGRVCSLRIHGSPIKEFIPPIDKKSGYVIYSDQFIKNEKFCGVIDPSLFSINIKSFTESQHYNSCLNRKTSVDVNGDIKNCPSMTQSFGNIQEISIKKAIKNKDYKKYWSINKDQIDTCKDCEFRHICTDCRAFIDNPDDIYTKPLKCGYDPYTNQWEKWYNNPLKEKTIVIYKLEEIFV</sequence>
<dbReference type="Gene3D" id="3.20.20.70">
    <property type="entry name" value="Aldolase class I"/>
    <property type="match status" value="1"/>
</dbReference>
<dbReference type="Proteomes" id="UP001327027">
    <property type="component" value="Unassembled WGS sequence"/>
</dbReference>
<dbReference type="InterPro" id="IPR023885">
    <property type="entry name" value="4Fe4S-binding_SPASM_dom"/>
</dbReference>
<dbReference type="NCBIfam" id="TIGR04085">
    <property type="entry name" value="rSAM_more_4Fe4S"/>
    <property type="match status" value="1"/>
</dbReference>
<comment type="caution">
    <text evidence="2">The sequence shown here is derived from an EMBL/GenBank/DDBJ whole genome shotgun (WGS) entry which is preliminary data.</text>
</comment>
<dbReference type="RefSeq" id="WP_324178285.1">
    <property type="nucleotide sequence ID" value="NZ_BAABAW010000016.1"/>
</dbReference>
<dbReference type="NCBIfam" id="TIGR04193">
    <property type="entry name" value="SPASM_w_grasp"/>
    <property type="match status" value="1"/>
</dbReference>
<proteinExistence type="predicted"/>
<feature type="domain" description="4Fe4S-binding SPASM" evidence="1">
    <location>
        <begin position="249"/>
        <end position="306"/>
    </location>
</feature>
<dbReference type="InterPro" id="IPR013785">
    <property type="entry name" value="Aldolase_TIM"/>
</dbReference>
<protein>
    <submittedName>
        <fullName evidence="2">Grasp-with-spasm system SPASM domain peptide maturase</fullName>
    </submittedName>
</protein>
<dbReference type="InterPro" id="IPR026497">
    <property type="entry name" value="GRASP-with-SPASM"/>
</dbReference>
<dbReference type="Pfam" id="PF13186">
    <property type="entry name" value="SPASM"/>
    <property type="match status" value="1"/>
</dbReference>
<organism evidence="2 3">
    <name type="scientific">Aquimarina gracilis</name>
    <dbReference type="NCBI Taxonomy" id="874422"/>
    <lineage>
        <taxon>Bacteria</taxon>
        <taxon>Pseudomonadati</taxon>
        <taxon>Bacteroidota</taxon>
        <taxon>Flavobacteriia</taxon>
        <taxon>Flavobacteriales</taxon>
        <taxon>Flavobacteriaceae</taxon>
        <taxon>Aquimarina</taxon>
    </lineage>
</organism>
<keyword evidence="3" id="KW-1185">Reference proteome</keyword>
<gene>
    <name evidence="2" type="primary">gwsS</name>
    <name evidence="2" type="ORF">U6A24_02125</name>
</gene>
<dbReference type="InterPro" id="IPR058240">
    <property type="entry name" value="rSAM_sf"/>
</dbReference>
<dbReference type="SUPFAM" id="SSF102114">
    <property type="entry name" value="Radical SAM enzymes"/>
    <property type="match status" value="1"/>
</dbReference>
<evidence type="ECO:0000313" key="2">
    <source>
        <dbReference type="EMBL" id="MEB3344235.1"/>
    </source>
</evidence>
<dbReference type="EMBL" id="JAYKLX010000001">
    <property type="protein sequence ID" value="MEB3344235.1"/>
    <property type="molecule type" value="Genomic_DNA"/>
</dbReference>